<dbReference type="InterPro" id="IPR001611">
    <property type="entry name" value="Leu-rich_rpt"/>
</dbReference>
<dbReference type="InterPro" id="IPR032675">
    <property type="entry name" value="LRR_dom_sf"/>
</dbReference>
<evidence type="ECO:0000313" key="2">
    <source>
        <dbReference type="Proteomes" id="UP000694924"/>
    </source>
</evidence>
<dbReference type="PANTHER" id="PTHR24110">
    <property type="entry name" value="CENTROSOMAL PROTEIN OF 78 KDA"/>
    <property type="match status" value="1"/>
</dbReference>
<protein>
    <submittedName>
        <fullName evidence="3">Protein Cep78 homolog</fullName>
    </submittedName>
</protein>
<keyword evidence="2" id="KW-1185">Reference proteome</keyword>
<dbReference type="InterPro" id="IPR026212">
    <property type="entry name" value="Cep78"/>
</dbReference>
<dbReference type="PANTHER" id="PTHR24110:SF3">
    <property type="entry name" value="CENTROSOMAL PROTEIN OF 78 KDA"/>
    <property type="match status" value="1"/>
</dbReference>
<feature type="region of interest" description="Disordered" evidence="1">
    <location>
        <begin position="665"/>
        <end position="687"/>
    </location>
</feature>
<sequence>MVEMSETLVASSPRSTKGETALRRKRKKNDQSSTTIATKNDTTIPTGKNFTACYMELCKRYHLRPLPIICVTLPYSLDFTTDRIKMEDWRPILNSLSLDRSLRSISIRSRYQYRKPSESGGGRISLEEKNRTKKGPGVLTQCILEWLSHSIGQCVRNSYSLTHLELEGIPFPTDCLAVLCVGLAGTETLEHLSFQRCYIGDAGCELVCRAITDVRTIRSLNLSDCDLTSRCGTVLASTLSRQELLLYHETWKQSLRYRQPNIEAMPGLRRLTLSDNPRLGDSVVLKMIDVIRDSLWLKALDLRHCGLTDQIGNDLLELLEQNSSLTVLDVRQNPNMNDNLIEMILQRLDGKEHGEYGWLNSSRRDCKLSSMNFLKKKLNKSNKENEINGAYEKKQNRRCENNLVVNKTKVLTQSMKTRKDNSQVTELNKVQATRFVVKPSLHLDLQSRIKPTNVETTTNSLVMSESNVRFSSRNKFDTSTRIDLEKKNEDREQIIKMTKELMLARATHDYLLEKSKRQDLLVAQEKAKREIAETKLRGMSTDLADLENILREKDRETDGFLLVSQRSLNDICVSFDRLVELLESLTRNSRLDRKNLEENLAIGKDVKRRIDSIVRKTKSENLGRGYVVDIEDDEQEIEETIQDDNEIIVESSRFDKKKLVKSEGDVRRKQKQQPLSPVRVETNIGDNPDVMVGQSLKGFIHNNRLDAGDKRNMSSVERAKDIFFRFVNGEAEGNFSIG</sequence>
<dbReference type="PRINTS" id="PR02062">
    <property type="entry name" value="CENTROSOME78"/>
</dbReference>
<dbReference type="SUPFAM" id="SSF52047">
    <property type="entry name" value="RNI-like"/>
    <property type="match status" value="1"/>
</dbReference>
<feature type="compositionally biased region" description="Polar residues" evidence="1">
    <location>
        <begin position="31"/>
        <end position="41"/>
    </location>
</feature>
<accession>A0ABM1IMJ9</accession>
<organism evidence="2 3">
    <name type="scientific">Polistes dominula</name>
    <name type="common">European paper wasp</name>
    <name type="synonym">Vespa dominula</name>
    <dbReference type="NCBI Taxonomy" id="743375"/>
    <lineage>
        <taxon>Eukaryota</taxon>
        <taxon>Metazoa</taxon>
        <taxon>Ecdysozoa</taxon>
        <taxon>Arthropoda</taxon>
        <taxon>Hexapoda</taxon>
        <taxon>Insecta</taxon>
        <taxon>Pterygota</taxon>
        <taxon>Neoptera</taxon>
        <taxon>Endopterygota</taxon>
        <taxon>Hymenoptera</taxon>
        <taxon>Apocrita</taxon>
        <taxon>Aculeata</taxon>
        <taxon>Vespoidea</taxon>
        <taxon>Vespidae</taxon>
        <taxon>Polistinae</taxon>
        <taxon>Polistini</taxon>
        <taxon>Polistes</taxon>
    </lineage>
</organism>
<evidence type="ECO:0000256" key="1">
    <source>
        <dbReference type="SAM" id="MobiDB-lite"/>
    </source>
</evidence>
<reference evidence="3" key="1">
    <citation type="submission" date="2025-08" db="UniProtKB">
        <authorList>
            <consortium name="RefSeq"/>
        </authorList>
    </citation>
    <scope>IDENTIFICATION</scope>
    <source>
        <tissue evidence="3">Whole body</tissue>
    </source>
</reference>
<evidence type="ECO:0000313" key="3">
    <source>
        <dbReference type="RefSeq" id="XP_015181436.1"/>
    </source>
</evidence>
<dbReference type="Proteomes" id="UP000694924">
    <property type="component" value="Unplaced"/>
</dbReference>
<proteinExistence type="predicted"/>
<dbReference type="RefSeq" id="XP_015181436.1">
    <property type="nucleotide sequence ID" value="XM_015325950.1"/>
</dbReference>
<dbReference type="Pfam" id="PF13516">
    <property type="entry name" value="LRR_6"/>
    <property type="match status" value="2"/>
</dbReference>
<dbReference type="SMART" id="SM00368">
    <property type="entry name" value="LRR_RI"/>
    <property type="match status" value="4"/>
</dbReference>
<feature type="region of interest" description="Disordered" evidence="1">
    <location>
        <begin position="1"/>
        <end position="41"/>
    </location>
</feature>
<gene>
    <name evidence="3" type="primary">LOC107069034</name>
</gene>
<name>A0ABM1IMJ9_POLDO</name>
<dbReference type="GeneID" id="107069034"/>
<dbReference type="Gene3D" id="3.80.10.10">
    <property type="entry name" value="Ribonuclease Inhibitor"/>
    <property type="match status" value="2"/>
</dbReference>